<dbReference type="AlphaFoldDB" id="A0AA41QPR9"/>
<keyword evidence="5 6" id="KW-0472">Membrane</keyword>
<feature type="transmembrane region" description="Helical" evidence="6">
    <location>
        <begin position="116"/>
        <end position="136"/>
    </location>
</feature>
<evidence type="ECO:0000256" key="5">
    <source>
        <dbReference type="ARBA" id="ARBA00023136"/>
    </source>
</evidence>
<dbReference type="PANTHER" id="PTHR30250">
    <property type="entry name" value="PST FAMILY PREDICTED COLANIC ACID TRANSPORTER"/>
    <property type="match status" value="1"/>
</dbReference>
<feature type="transmembrane region" description="Helical" evidence="6">
    <location>
        <begin position="81"/>
        <end position="104"/>
    </location>
</feature>
<name>A0AA41QPR9_9HYPH</name>
<dbReference type="GO" id="GO:0005886">
    <property type="term" value="C:plasma membrane"/>
    <property type="evidence" value="ECO:0007669"/>
    <property type="project" value="UniProtKB-SubCell"/>
</dbReference>
<feature type="transmembrane region" description="Helical" evidence="6">
    <location>
        <begin position="388"/>
        <end position="408"/>
    </location>
</feature>
<evidence type="ECO:0000313" key="8">
    <source>
        <dbReference type="Proteomes" id="UP001156140"/>
    </source>
</evidence>
<sequence>MLRFVGIYGINALSFLTNVGAIFVYSALAGPSGYGTYGIYVALMSVFLILEMSLLKTALAITERARAQHDEVESRALARSFLKLALIPILAGSIALIAVGNIIFPPDVLVRMGGTQIALIVVVEHVLAYPANSLSYHLARERRFNAVYGLRLLGTILRHCLAWTVLLITGSIEMAIVAIVLRGLIFGVFSYAWLRLRLPRSDGPAERPPVGAFAMLASFMATALALLAIQEIPSIYIARTFDREVLGSYRFLYDLTAAIWFVATIYPTVLFTYLLPKRGQMDRAETRRRVEPLSNALLVFHLTYYLVVCVVLAGMSSLGVGLFSAQMPFAFAVTAAVSLLGYSRFQIEAIQALGQGRLALIAVASSCIVVAAFFWLFPGSGDTRFIGWGWLLGQFMLTALLSLVLANATQDIPKAFRNIAIAVVGFSIMTVAHDTLPLSSVIWLGIVLAVASGLVGLALLLRLYMTFRNLGAETER</sequence>
<reference evidence="7" key="1">
    <citation type="submission" date="2022-03" db="EMBL/GenBank/DDBJ databases">
        <title>The complete genome sequence of a Methyloterrigena soli.</title>
        <authorList>
            <person name="Zi Z."/>
        </authorList>
    </citation>
    <scope>NUCLEOTIDE SEQUENCE</scope>
    <source>
        <strain evidence="7">M48</strain>
    </source>
</reference>
<evidence type="ECO:0000256" key="6">
    <source>
        <dbReference type="SAM" id="Phobius"/>
    </source>
</evidence>
<feature type="transmembrane region" description="Helical" evidence="6">
    <location>
        <begin position="296"/>
        <end position="315"/>
    </location>
</feature>
<feature type="transmembrane region" description="Helical" evidence="6">
    <location>
        <begin position="438"/>
        <end position="461"/>
    </location>
</feature>
<evidence type="ECO:0000256" key="2">
    <source>
        <dbReference type="ARBA" id="ARBA00022475"/>
    </source>
</evidence>
<comment type="caution">
    <text evidence="7">The sequence shown here is derived from an EMBL/GenBank/DDBJ whole genome shotgun (WGS) entry which is preliminary data.</text>
</comment>
<keyword evidence="8" id="KW-1185">Reference proteome</keyword>
<evidence type="ECO:0000256" key="3">
    <source>
        <dbReference type="ARBA" id="ARBA00022692"/>
    </source>
</evidence>
<accession>A0AA41QPR9</accession>
<feature type="transmembrane region" description="Helical" evidence="6">
    <location>
        <begin position="327"/>
        <end position="345"/>
    </location>
</feature>
<dbReference type="EMBL" id="JALAZD010000002">
    <property type="protein sequence ID" value="MCI0128539.1"/>
    <property type="molecule type" value="Genomic_DNA"/>
</dbReference>
<comment type="subcellular location">
    <subcellularLocation>
        <location evidence="1">Cell membrane</location>
        <topology evidence="1">Multi-pass membrane protein</topology>
    </subcellularLocation>
</comment>
<dbReference type="PANTHER" id="PTHR30250:SF26">
    <property type="entry name" value="PSMA PROTEIN"/>
    <property type="match status" value="1"/>
</dbReference>
<dbReference type="Proteomes" id="UP001156140">
    <property type="component" value="Unassembled WGS sequence"/>
</dbReference>
<proteinExistence type="predicted"/>
<feature type="transmembrane region" description="Helical" evidence="6">
    <location>
        <begin position="37"/>
        <end position="61"/>
    </location>
</feature>
<keyword evidence="3 6" id="KW-0812">Transmembrane</keyword>
<organism evidence="7 8">
    <name type="scientific">Paradevosia shaoguanensis</name>
    <dbReference type="NCBI Taxonomy" id="1335043"/>
    <lineage>
        <taxon>Bacteria</taxon>
        <taxon>Pseudomonadati</taxon>
        <taxon>Pseudomonadota</taxon>
        <taxon>Alphaproteobacteria</taxon>
        <taxon>Hyphomicrobiales</taxon>
        <taxon>Devosiaceae</taxon>
        <taxon>Paradevosia</taxon>
    </lineage>
</organism>
<feature type="transmembrane region" description="Helical" evidence="6">
    <location>
        <begin position="148"/>
        <end position="168"/>
    </location>
</feature>
<dbReference type="InterPro" id="IPR050833">
    <property type="entry name" value="Poly_Biosynth_Transport"/>
</dbReference>
<evidence type="ECO:0000256" key="1">
    <source>
        <dbReference type="ARBA" id="ARBA00004651"/>
    </source>
</evidence>
<keyword evidence="2" id="KW-1003">Cell membrane</keyword>
<feature type="transmembrane region" description="Helical" evidence="6">
    <location>
        <begin position="257"/>
        <end position="275"/>
    </location>
</feature>
<gene>
    <name evidence="7" type="ORF">ML536_17030</name>
</gene>
<evidence type="ECO:0000256" key="4">
    <source>
        <dbReference type="ARBA" id="ARBA00022989"/>
    </source>
</evidence>
<keyword evidence="4 6" id="KW-1133">Transmembrane helix</keyword>
<feature type="transmembrane region" description="Helical" evidence="6">
    <location>
        <begin position="215"/>
        <end position="237"/>
    </location>
</feature>
<feature type="transmembrane region" description="Helical" evidence="6">
    <location>
        <begin position="7"/>
        <end position="25"/>
    </location>
</feature>
<dbReference type="RefSeq" id="WP_281736667.1">
    <property type="nucleotide sequence ID" value="NZ_JAKETQ010000002.1"/>
</dbReference>
<feature type="transmembrane region" description="Helical" evidence="6">
    <location>
        <begin position="174"/>
        <end position="194"/>
    </location>
</feature>
<evidence type="ECO:0000313" key="7">
    <source>
        <dbReference type="EMBL" id="MCI0128539.1"/>
    </source>
</evidence>
<feature type="transmembrane region" description="Helical" evidence="6">
    <location>
        <begin position="357"/>
        <end position="376"/>
    </location>
</feature>
<feature type="transmembrane region" description="Helical" evidence="6">
    <location>
        <begin position="415"/>
        <end position="432"/>
    </location>
</feature>
<protein>
    <submittedName>
        <fullName evidence="7">Uncharacterized protein</fullName>
    </submittedName>
</protein>